<dbReference type="AlphaFoldDB" id="A0A178M0D4"/>
<evidence type="ECO:0008006" key="3">
    <source>
        <dbReference type="Google" id="ProtNLM"/>
    </source>
</evidence>
<protein>
    <recommendedName>
        <fullName evidence="3">PreQ(1) synthase</fullName>
    </recommendedName>
</protein>
<dbReference type="EMBL" id="LWQS01000093">
    <property type="protein sequence ID" value="OAN40568.1"/>
    <property type="molecule type" value="Genomic_DNA"/>
</dbReference>
<evidence type="ECO:0000313" key="2">
    <source>
        <dbReference type="Proteomes" id="UP000078287"/>
    </source>
</evidence>
<sequence length="118" mass="12858">MLETIPNRYPHLITEISLTYPFAHLCPISGEPQPDSTITIAYQAGSRLLETKALRQYLATFTQMNDVRDLEEAVQVIAQACANTLAVRVTVRAHYQLLSSAVDVAVTATPATGGGHYV</sequence>
<accession>A0A178M0D4</accession>
<dbReference type="STRING" id="1707952.A6A03_04465"/>
<dbReference type="Gene3D" id="3.30.1130.10">
    <property type="match status" value="1"/>
</dbReference>
<dbReference type="Proteomes" id="UP000078287">
    <property type="component" value="Unassembled WGS sequence"/>
</dbReference>
<dbReference type="OrthoDB" id="9795077at2"/>
<name>A0A178M0D4_9CHLR</name>
<evidence type="ECO:0000313" key="1">
    <source>
        <dbReference type="EMBL" id="OAN40568.1"/>
    </source>
</evidence>
<keyword evidence="2" id="KW-1185">Reference proteome</keyword>
<dbReference type="InterPro" id="IPR043133">
    <property type="entry name" value="GTP-CH-I_C/QueF"/>
</dbReference>
<organism evidence="1 2">
    <name type="scientific">Chloroflexus islandicus</name>
    <dbReference type="NCBI Taxonomy" id="1707952"/>
    <lineage>
        <taxon>Bacteria</taxon>
        <taxon>Bacillati</taxon>
        <taxon>Chloroflexota</taxon>
        <taxon>Chloroflexia</taxon>
        <taxon>Chloroflexales</taxon>
        <taxon>Chloroflexineae</taxon>
        <taxon>Chloroflexaceae</taxon>
        <taxon>Chloroflexus</taxon>
    </lineage>
</organism>
<comment type="caution">
    <text evidence="1">The sequence shown here is derived from an EMBL/GenBank/DDBJ whole genome shotgun (WGS) entry which is preliminary data.</text>
</comment>
<dbReference type="RefSeq" id="WP_066790892.1">
    <property type="nucleotide sequence ID" value="NZ_LWQS01000093.1"/>
</dbReference>
<reference evidence="1 2" key="1">
    <citation type="submission" date="2016-04" db="EMBL/GenBank/DDBJ databases">
        <title>Chloroflexus islandicus sp. nov., a thermophilic filamentous anoxygenic phototrophic bacterium from geyser Strokkur (Iceland).</title>
        <authorList>
            <person name="Gaisin V.A."/>
            <person name="Kalashnikov A.M."/>
            <person name="Sukhacheva M.V."/>
            <person name="Grouzdev D.S."/>
            <person name="Ivanov T.M."/>
            <person name="Kuznetsov B."/>
            <person name="Gorlenko V.M."/>
        </authorList>
    </citation>
    <scope>NUCLEOTIDE SEQUENCE [LARGE SCALE GENOMIC DNA]</scope>
    <source>
        <strain evidence="2">isl-2</strain>
    </source>
</reference>
<proteinExistence type="predicted"/>
<gene>
    <name evidence="1" type="ORF">A6A03_04465</name>
</gene>